<keyword evidence="1" id="KW-0812">Transmembrane</keyword>
<feature type="transmembrane region" description="Helical" evidence="1">
    <location>
        <begin position="273"/>
        <end position="293"/>
    </location>
</feature>
<feature type="transmembrane region" description="Helical" evidence="1">
    <location>
        <begin position="195"/>
        <end position="215"/>
    </location>
</feature>
<dbReference type="EMBL" id="WMLF01000014">
    <property type="protein sequence ID" value="MBB1242345.1"/>
    <property type="molecule type" value="Genomic_DNA"/>
</dbReference>
<dbReference type="RefSeq" id="WP_182853772.1">
    <property type="nucleotide sequence ID" value="NZ_WMLF01000014.1"/>
</dbReference>
<organism evidence="2 3">
    <name type="scientific">Streptomyces durbertensis</name>
    <dbReference type="NCBI Taxonomy" id="2448886"/>
    <lineage>
        <taxon>Bacteria</taxon>
        <taxon>Bacillati</taxon>
        <taxon>Actinomycetota</taxon>
        <taxon>Actinomycetes</taxon>
        <taxon>Kitasatosporales</taxon>
        <taxon>Streptomycetaceae</taxon>
        <taxon>Streptomyces</taxon>
    </lineage>
</organism>
<evidence type="ECO:0000313" key="3">
    <source>
        <dbReference type="Proteomes" id="UP000766698"/>
    </source>
</evidence>
<reference evidence="3" key="1">
    <citation type="journal article" date="2020" name="Syst. Appl. Microbiol.">
        <title>Streptomyces alkaliterrae sp. nov., isolated from an alkaline soil, and emended descriptions of Streptomyces alkaliphilus, Streptomyces calidiresistens and Streptomyces durbertensis.</title>
        <authorList>
            <person name="Swiecimska M."/>
            <person name="Golinska P."/>
            <person name="Nouioui I."/>
            <person name="Wypij M."/>
            <person name="Rai M."/>
            <person name="Sangal V."/>
            <person name="Goodfellow M."/>
        </authorList>
    </citation>
    <scope>NUCLEOTIDE SEQUENCE [LARGE SCALE GENOMIC DNA]</scope>
    <source>
        <strain evidence="3">DSM 104538</strain>
    </source>
</reference>
<feature type="transmembrane region" description="Helical" evidence="1">
    <location>
        <begin position="139"/>
        <end position="159"/>
    </location>
</feature>
<feature type="transmembrane region" description="Helical" evidence="1">
    <location>
        <begin position="250"/>
        <end position="267"/>
    </location>
</feature>
<feature type="transmembrane region" description="Helical" evidence="1">
    <location>
        <begin position="61"/>
        <end position="88"/>
    </location>
</feature>
<protein>
    <recommendedName>
        <fullName evidence="4">Integral membrane protein</fullName>
    </recommendedName>
</protein>
<comment type="caution">
    <text evidence="2">The sequence shown here is derived from an EMBL/GenBank/DDBJ whole genome shotgun (WGS) entry which is preliminary data.</text>
</comment>
<evidence type="ECO:0000313" key="2">
    <source>
        <dbReference type="EMBL" id="MBB1242345.1"/>
    </source>
</evidence>
<feature type="transmembrane region" description="Helical" evidence="1">
    <location>
        <begin position="221"/>
        <end position="238"/>
    </location>
</feature>
<sequence>MIDRLLRLYPAAYRRDYGPEIADVYRETTRGASATVRLREAAGIAGHAVRLRLGLGSAGPLGAVLMIAAPYAVAAAAVATAVRLAWWLSGMWVGWAAHGAGAFPFTSLELGVADGLLAATHLLVLVGAVTAFTGRWAPGARLTSLGLLASALAMLVFQGVHNDPVMLSTAAAVLAAVVVWACPPDAPPAAAATRTAGLVALAAWLPVAALHAGLLGVTTDYGAWPLLVLAVTGGVLAVRSRSNGVREMTAMALACAPLAALSHWMWAGQPGPVLAGLALLPLAVLPAALIRLLRRPRASTD</sequence>
<feature type="transmembrane region" description="Helical" evidence="1">
    <location>
        <begin position="108"/>
        <end position="132"/>
    </location>
</feature>
<dbReference type="Proteomes" id="UP000766698">
    <property type="component" value="Unassembled WGS sequence"/>
</dbReference>
<evidence type="ECO:0008006" key="4">
    <source>
        <dbReference type="Google" id="ProtNLM"/>
    </source>
</evidence>
<keyword evidence="3" id="KW-1185">Reference proteome</keyword>
<accession>A0ABR6EAH9</accession>
<name>A0ABR6EAH9_9ACTN</name>
<evidence type="ECO:0000256" key="1">
    <source>
        <dbReference type="SAM" id="Phobius"/>
    </source>
</evidence>
<gene>
    <name evidence="2" type="ORF">GL263_01955</name>
</gene>
<proteinExistence type="predicted"/>
<keyword evidence="1" id="KW-1133">Transmembrane helix</keyword>
<feature type="transmembrane region" description="Helical" evidence="1">
    <location>
        <begin position="165"/>
        <end position="183"/>
    </location>
</feature>
<keyword evidence="1" id="KW-0472">Membrane</keyword>